<dbReference type="PANTHER" id="PTHR43851">
    <property type="match status" value="1"/>
</dbReference>
<keyword evidence="4" id="KW-0067">ATP-binding</keyword>
<dbReference type="CDD" id="cd13970">
    <property type="entry name" value="ABC1_ADCK3"/>
    <property type="match status" value="1"/>
</dbReference>
<dbReference type="PANTHER" id="PTHR43851:SF3">
    <property type="entry name" value="COENZYME Q8"/>
    <property type="match status" value="1"/>
</dbReference>
<dbReference type="GO" id="GO:0004672">
    <property type="term" value="F:protein kinase activity"/>
    <property type="evidence" value="ECO:0007669"/>
    <property type="project" value="InterPro"/>
</dbReference>
<geneLocation type="plasmid" evidence="6">
    <name>pMKMS01</name>
</geneLocation>
<dbReference type="EMBL" id="CP000519">
    <property type="protein sequence ID" value="ABL94727.1"/>
    <property type="molecule type" value="Genomic_DNA"/>
</dbReference>
<dbReference type="InterPro" id="IPR000719">
    <property type="entry name" value="Prot_kinase_dom"/>
</dbReference>
<dbReference type="HOGENOM" id="CLU_006533_9_3_11"/>
<keyword evidence="6" id="KW-0614">Plasmid</keyword>
<evidence type="ECO:0000256" key="2">
    <source>
        <dbReference type="ARBA" id="ARBA00022679"/>
    </source>
</evidence>
<dbReference type="GO" id="GO:0005524">
    <property type="term" value="F:ATP binding"/>
    <property type="evidence" value="ECO:0007669"/>
    <property type="project" value="UniProtKB-KW"/>
</dbReference>
<proteinExistence type="inferred from homology"/>
<evidence type="ECO:0000256" key="4">
    <source>
        <dbReference type="ARBA" id="ARBA00022840"/>
    </source>
</evidence>
<dbReference type="PROSITE" id="PS50011">
    <property type="entry name" value="PROTEIN_KINASE_DOM"/>
    <property type="match status" value="1"/>
</dbReference>
<dbReference type="InterPro" id="IPR011009">
    <property type="entry name" value="Kinase-like_dom_sf"/>
</dbReference>
<dbReference type="InterPro" id="IPR004147">
    <property type="entry name" value="ABC1_dom"/>
</dbReference>
<evidence type="ECO:0000313" key="6">
    <source>
        <dbReference type="EMBL" id="ABL94727.1"/>
    </source>
</evidence>
<name>A1UPG9_MYCSK</name>
<dbReference type="Pfam" id="PF03109">
    <property type="entry name" value="ABC1"/>
    <property type="match status" value="1"/>
</dbReference>
<dbReference type="SUPFAM" id="SSF56112">
    <property type="entry name" value="Protein kinase-like (PK-like)"/>
    <property type="match status" value="1"/>
</dbReference>
<evidence type="ECO:0000256" key="3">
    <source>
        <dbReference type="ARBA" id="ARBA00022741"/>
    </source>
</evidence>
<protein>
    <submittedName>
        <fullName evidence="6">ABC-1 domain protein</fullName>
    </submittedName>
</protein>
<feature type="domain" description="Protein kinase" evidence="5">
    <location>
        <begin position="83"/>
        <end position="464"/>
    </location>
</feature>
<accession>A1UPG9</accession>
<comment type="similarity">
    <text evidence="1">Belongs to the protein kinase superfamily. ADCK protein kinase family.</text>
</comment>
<dbReference type="KEGG" id="mkm:Mkms_5542"/>
<evidence type="ECO:0000259" key="5">
    <source>
        <dbReference type="PROSITE" id="PS50011"/>
    </source>
</evidence>
<sequence length="476" mass="52821">MTTPEQNGSQKGDFIPRGRIRRTMPLAGFTARAATARLVAGAREKAGDAGALERFHERTAEHYVDLLGHSKGALMKAGQFFSMIDVDALGNGGFARYQKVLSRLQTDAPPMTPTLLHAVLLTELQRPADELFATFDDAPMAAASIGQVHRALMHDGRDVVVKVQYPGVDEAIRGDLANAELLATFLRFLTAASGMKADVRTMAREATARLTEELDYRHEADMITRFSELYRDHPFIRIPEVVPELSGDRVLTMTHLDGIDWSAAQLADQDLKNTWAEVIHRFSYANYRHSNLMHADPHPGNYRFRADGTVGFVDFGCVRILPEHIRRGWIAMGRAAIEGRKNDLRAVMTELGFLDADPTLTADDLYHWFSQMLYEVLAPEQPVTYNQATTDRALRNLFDTRNHTGVLARLSVPEELTMTSRVIFAVNAISGSLNATLHARAAANDIDSVAEPVTEFGKAHHAWVRARGLPTALEPQ</sequence>
<keyword evidence="3" id="KW-0547">Nucleotide-binding</keyword>
<dbReference type="InterPro" id="IPR034646">
    <property type="entry name" value="ADCK3_dom"/>
</dbReference>
<dbReference type="InterPro" id="IPR051409">
    <property type="entry name" value="Atypical_kinase_ADCK"/>
</dbReference>
<dbReference type="AlphaFoldDB" id="A1UPG9"/>
<gene>
    <name evidence="6" type="ordered locus">Mkms_5542</name>
</gene>
<evidence type="ECO:0000256" key="1">
    <source>
        <dbReference type="ARBA" id="ARBA00009670"/>
    </source>
</evidence>
<reference evidence="6" key="1">
    <citation type="submission" date="2006-12" db="EMBL/GenBank/DDBJ databases">
        <title>Complete sequence of plasmid pMKMS01 of Mycobacterium sp. KMS.</title>
        <authorList>
            <consortium name="US DOE Joint Genome Institute"/>
            <person name="Copeland A."/>
            <person name="Lucas S."/>
            <person name="Lapidus A."/>
            <person name="Barry K."/>
            <person name="Detter J.C."/>
            <person name="Glavina del Rio T."/>
            <person name="Hammon N."/>
            <person name="Israni S."/>
            <person name="Dalin E."/>
            <person name="Tice H."/>
            <person name="Pitluck S."/>
            <person name="Kiss H."/>
            <person name="Brettin T."/>
            <person name="Bruce D."/>
            <person name="Han C."/>
            <person name="Tapia R."/>
            <person name="Gilna P."/>
            <person name="Schmutz J."/>
            <person name="Larimer F."/>
            <person name="Land M."/>
            <person name="Hauser L."/>
            <person name="Kyrpides N."/>
            <person name="Mikhailova N."/>
            <person name="Miller C.D."/>
            <person name="Richardson P."/>
        </authorList>
    </citation>
    <scope>NUCLEOTIDE SEQUENCE [LARGE SCALE GENOMIC DNA]</scope>
    <source>
        <strain evidence="6">KMS</strain>
        <plasmid evidence="6">pMKMS01</plasmid>
    </source>
</reference>
<organism evidence="6">
    <name type="scientific">Mycobacterium sp. (strain KMS)</name>
    <dbReference type="NCBI Taxonomy" id="189918"/>
    <lineage>
        <taxon>Bacteria</taxon>
        <taxon>Bacillati</taxon>
        <taxon>Actinomycetota</taxon>
        <taxon>Actinomycetes</taxon>
        <taxon>Mycobacteriales</taxon>
        <taxon>Mycobacteriaceae</taxon>
        <taxon>Mycobacterium</taxon>
    </lineage>
</organism>
<keyword evidence="2" id="KW-0808">Transferase</keyword>